<protein>
    <recommendedName>
        <fullName evidence="2">Putative cysteine ligase BshC</fullName>
        <ecNumber evidence="2">6.-.-.-</ecNumber>
    </recommendedName>
</protein>
<comment type="similarity">
    <text evidence="2">Belongs to the BshC family.</text>
</comment>
<evidence type="ECO:0000313" key="5">
    <source>
        <dbReference type="EMBL" id="PNN21404.1"/>
    </source>
</evidence>
<name>A0A2K0A8P6_STAHA</name>
<comment type="caution">
    <text evidence="5">The sequence shown here is derived from an EMBL/GenBank/DDBJ whole genome shotgun (WGS) entry which is preliminary data.</text>
</comment>
<accession>A0A2K0A8P6</accession>
<dbReference type="InterPro" id="IPR055398">
    <property type="entry name" value="Rossmann-like_BshC"/>
</dbReference>
<evidence type="ECO:0000259" key="4">
    <source>
        <dbReference type="Pfam" id="PF24850"/>
    </source>
</evidence>
<comment type="function">
    <text evidence="2">Involved in bacillithiol (BSH) biosynthesis. May catalyze the last step of the pathway, the addition of cysteine to glucosamine malate (GlcN-Mal) to generate BSH.</text>
</comment>
<dbReference type="EC" id="6.-.-.-" evidence="2"/>
<dbReference type="Pfam" id="PF24850">
    <property type="entry name" value="CC_BshC"/>
    <property type="match status" value="1"/>
</dbReference>
<dbReference type="InterPro" id="IPR011199">
    <property type="entry name" value="Bacillithiol_biosynth_BshC"/>
</dbReference>
<feature type="coiled-coil region" evidence="2">
    <location>
        <begin position="383"/>
        <end position="456"/>
    </location>
</feature>
<feature type="domain" description="Bacillithiol biosynthesis BshC C-terminal coiled-coil" evidence="4">
    <location>
        <begin position="379"/>
        <end position="536"/>
    </location>
</feature>
<evidence type="ECO:0000256" key="2">
    <source>
        <dbReference type="HAMAP-Rule" id="MF_01867"/>
    </source>
</evidence>
<gene>
    <name evidence="2 5" type="primary">bshC</name>
    <name evidence="5" type="ORF">AL503_011730</name>
</gene>
<dbReference type="Pfam" id="PF10079">
    <property type="entry name" value="Rossmann-like_BshC"/>
    <property type="match status" value="1"/>
</dbReference>
<evidence type="ECO:0000313" key="6">
    <source>
        <dbReference type="Proteomes" id="UP000053523"/>
    </source>
</evidence>
<dbReference type="GO" id="GO:0016874">
    <property type="term" value="F:ligase activity"/>
    <property type="evidence" value="ECO:0007669"/>
    <property type="project" value="UniProtKB-UniRule"/>
</dbReference>
<dbReference type="RefSeq" id="WP_037552383.1">
    <property type="nucleotide sequence ID" value="NZ_CAJCGD010000005.1"/>
</dbReference>
<sequence length="537" mass="63057">MDCRVTHFKEKDSFISKLKESDKSLLEFYQYNPVETASFTTRMKRANNGREKQLAQIIKDYMADLKLTTSQLEHIEALEQGAKVVIGGQQSGLFGGPLYTFHKILSIVTLSSQLTKEYGETVVPVFWIAGEDHDFDEVNHTYVYNVKEAQLKKVKYHTMTPPETNISRYTPDKEAMLNALNLFFEELKETKHSKPLYRLCVDIINEFDTWTDIFKALLHTVFKEHGVLLIDAQNDKLRQLEKPLLKEIVNNHSKINQVFRQTQEQTIASGLTQMIQTDTNVHLFLHEDGMRQLISKEDNHFKLSKSDITYSEEELIELIETEPERFSNNVVTRPVMEEWLFNTVAFIGGPSEIKYWAELNNVFKLLNVEMPIVLPRMKMTYMMERTQKLLKQYSLNAEKVIQDGIDDDKNEFVREKASDTFIQQVEELKAKHENVYQQLLNEVKENQDNFNLVNKNEEIHNKQFDYLLKRYLLNIERENDISMRQFRELDLSLHPHHGLQERIWNPLQIMNDFGIDVFSPSTFPPLEYTFDQIIIKP</sequence>
<evidence type="ECO:0000259" key="3">
    <source>
        <dbReference type="Pfam" id="PF10079"/>
    </source>
</evidence>
<keyword evidence="2" id="KW-0175">Coiled coil</keyword>
<feature type="domain" description="Bacillithiol biosynthesis BshC N-terminal Rossmann-like" evidence="3">
    <location>
        <begin position="1"/>
        <end position="377"/>
    </location>
</feature>
<keyword evidence="1 2" id="KW-0436">Ligase</keyword>
<dbReference type="EMBL" id="LORN02000015">
    <property type="protein sequence ID" value="PNN21404.1"/>
    <property type="molecule type" value="Genomic_DNA"/>
</dbReference>
<dbReference type="AlphaFoldDB" id="A0A2K0A8P6"/>
<evidence type="ECO:0000256" key="1">
    <source>
        <dbReference type="ARBA" id="ARBA00022598"/>
    </source>
</evidence>
<proteinExistence type="inferred from homology"/>
<organism evidence="5 6">
    <name type="scientific">Staphylococcus haemolyticus</name>
    <dbReference type="NCBI Taxonomy" id="1283"/>
    <lineage>
        <taxon>Bacteria</taxon>
        <taxon>Bacillati</taxon>
        <taxon>Bacillota</taxon>
        <taxon>Bacilli</taxon>
        <taxon>Bacillales</taxon>
        <taxon>Staphylococcaceae</taxon>
        <taxon>Staphylococcus</taxon>
    </lineage>
</organism>
<dbReference type="NCBIfam" id="TIGR03998">
    <property type="entry name" value="thiol_BshC"/>
    <property type="match status" value="1"/>
</dbReference>
<dbReference type="Proteomes" id="UP000053523">
    <property type="component" value="Unassembled WGS sequence"/>
</dbReference>
<dbReference type="HAMAP" id="MF_01867">
    <property type="entry name" value="BshC"/>
    <property type="match status" value="1"/>
</dbReference>
<dbReference type="PIRSF" id="PIRSF012535">
    <property type="entry name" value="UCP012535"/>
    <property type="match status" value="1"/>
</dbReference>
<dbReference type="InterPro" id="IPR055399">
    <property type="entry name" value="CC_BshC"/>
</dbReference>
<reference evidence="5 6" key="1">
    <citation type="submission" date="2017-12" db="EMBL/GenBank/DDBJ databases">
        <title>FDA dAtabase for Regulatory Grade micrObial Sequences (FDA-ARGOS): Supporting development and validation of Infectious Disease Dx tests.</title>
        <authorList>
            <person name="Hoffmann M."/>
            <person name="Allard M."/>
            <person name="Evans P."/>
            <person name="Brown E."/>
            <person name="Tallon L."/>
            <person name="Sadzewicz L."/>
            <person name="Sengamalay N."/>
            <person name="Ott S."/>
            <person name="Godinez A."/>
            <person name="Nagaraj S."/>
            <person name="Vavikolanu K."/>
            <person name="Aluvathingal J."/>
            <person name="Nadendla S."/>
            <person name="Sichtig H."/>
        </authorList>
    </citation>
    <scope>NUCLEOTIDE SEQUENCE [LARGE SCALE GENOMIC DNA]</scope>
    <source>
        <strain evidence="5 6">FDAARGOS_148</strain>
    </source>
</reference>